<dbReference type="PANTHER" id="PTHR32092:SF6">
    <property type="entry name" value="ALPHA-GALACTOSIDASE"/>
    <property type="match status" value="1"/>
</dbReference>
<evidence type="ECO:0000256" key="8">
    <source>
        <dbReference type="PIRSR" id="PIRSR601088-3"/>
    </source>
</evidence>
<evidence type="ECO:0000313" key="13">
    <source>
        <dbReference type="Proteomes" id="UP000809273"/>
    </source>
</evidence>
<feature type="domain" description="Glycosyl hydrolase family 4 C-terminal" evidence="11">
    <location>
        <begin position="193"/>
        <end position="409"/>
    </location>
</feature>
<dbReference type="GO" id="GO:0005975">
    <property type="term" value="P:carbohydrate metabolic process"/>
    <property type="evidence" value="ECO:0007669"/>
    <property type="project" value="InterPro"/>
</dbReference>
<dbReference type="InterPro" id="IPR036291">
    <property type="entry name" value="NAD(P)-bd_dom_sf"/>
</dbReference>
<keyword evidence="2 8" id="KW-0479">Metal-binding</keyword>
<comment type="caution">
    <text evidence="12">The sequence shown here is derived from an EMBL/GenBank/DDBJ whole genome shotgun (WGS) entry which is preliminary data.</text>
</comment>
<protein>
    <submittedName>
        <fullName evidence="12">Alpha-galactosidase</fullName>
        <ecNumber evidence="12">3.2.1.22</ecNumber>
    </submittedName>
</protein>
<evidence type="ECO:0000256" key="10">
    <source>
        <dbReference type="RuleBase" id="RU361152"/>
    </source>
</evidence>
<sequence length="441" mass="49699">MTKIAFIGAGSFEFTRNLVRDILTFPLLEDATLTLMDIDPERLRYIESAVKRIVNEGNYPAKVEATGDRGEALKGASAVVLTILVEGIDVWRHDIEIPKKYGVDINVGDTRGPAGVFRALRTIPVVLDIAADMERLCPEAILLNYTNPMSMLCRAVHGERDVKLVGLCHSVQETAAGMEYLLGIKEGELDHLCAGINHQAWYLKLEHKGNDIYPKIREAMSRPEIYNFEIVRNEMFLHLGYYVTESSGHNSEYSWWFRKRPDLIERYCAPGTGWNPGAYAFIIDEYLKRESTWKDEINKWLEDPNPLDLKRGREYAAYIINAFMGGEPFKFNGNVPNTGLITNLPEGACVEVPVFADRTGFHPVHVGALPPQLAALNNINIAAEEMAVKGFLAGDPEMIYHSIIYDPLTAAVLSLAEIREMVNEMLDKNRKYLPTFKRFSV</sequence>
<dbReference type="Pfam" id="PF11975">
    <property type="entry name" value="Glyco_hydro_4C"/>
    <property type="match status" value="1"/>
</dbReference>
<evidence type="ECO:0000313" key="12">
    <source>
        <dbReference type="EMBL" id="MBN1574588.1"/>
    </source>
</evidence>
<dbReference type="Gene3D" id="3.90.110.10">
    <property type="entry name" value="Lactate dehydrogenase/glycoside hydrolase, family 4, C-terminal"/>
    <property type="match status" value="1"/>
</dbReference>
<evidence type="ECO:0000256" key="3">
    <source>
        <dbReference type="ARBA" id="ARBA00022801"/>
    </source>
</evidence>
<dbReference type="SUPFAM" id="SSF56327">
    <property type="entry name" value="LDH C-terminal domain-like"/>
    <property type="match status" value="1"/>
</dbReference>
<dbReference type="AlphaFoldDB" id="A0A9D8KJ42"/>
<dbReference type="InterPro" id="IPR015955">
    <property type="entry name" value="Lactate_DH/Glyco_Ohase_4_C"/>
</dbReference>
<dbReference type="PRINTS" id="PR00732">
    <property type="entry name" value="GLHYDRLASE4"/>
</dbReference>
<dbReference type="GO" id="GO:0016616">
    <property type="term" value="F:oxidoreductase activity, acting on the CH-OH group of donors, NAD or NADP as acceptor"/>
    <property type="evidence" value="ECO:0007669"/>
    <property type="project" value="InterPro"/>
</dbReference>
<dbReference type="EC" id="3.2.1.22" evidence="12"/>
<feature type="binding site" evidence="7">
    <location>
        <position position="147"/>
    </location>
    <ligand>
        <name>substrate</name>
    </ligand>
</feature>
<accession>A0A9D8KJ42</accession>
<dbReference type="EMBL" id="JAFGIX010000084">
    <property type="protein sequence ID" value="MBN1574588.1"/>
    <property type="molecule type" value="Genomic_DNA"/>
</dbReference>
<dbReference type="Gene3D" id="3.40.50.720">
    <property type="entry name" value="NAD(P)-binding Rossmann-like Domain"/>
    <property type="match status" value="1"/>
</dbReference>
<dbReference type="InterPro" id="IPR001088">
    <property type="entry name" value="Glyco_hydro_4"/>
</dbReference>
<proteinExistence type="inferred from homology"/>
<feature type="binding site" evidence="8">
    <location>
        <position position="198"/>
    </location>
    <ligand>
        <name>Mn(2+)</name>
        <dbReference type="ChEBI" id="CHEBI:29035"/>
    </ligand>
</feature>
<keyword evidence="8" id="KW-0533">Nickel</keyword>
<evidence type="ECO:0000259" key="11">
    <source>
        <dbReference type="Pfam" id="PF11975"/>
    </source>
</evidence>
<keyword evidence="6 10" id="KW-0326">Glycosidase</keyword>
<evidence type="ECO:0000256" key="4">
    <source>
        <dbReference type="ARBA" id="ARBA00023027"/>
    </source>
</evidence>
<reference evidence="12" key="2">
    <citation type="submission" date="2021-01" db="EMBL/GenBank/DDBJ databases">
        <authorList>
            <person name="Hahn C.R."/>
            <person name="Youssef N.H."/>
            <person name="Elshahed M."/>
        </authorList>
    </citation>
    <scope>NUCLEOTIDE SEQUENCE</scope>
    <source>
        <strain evidence="12">Zod_Metabat.24</strain>
    </source>
</reference>
<organism evidence="12 13">
    <name type="scientific">Candidatus Zymogenus saltonus</name>
    <dbReference type="NCBI Taxonomy" id="2844893"/>
    <lineage>
        <taxon>Bacteria</taxon>
        <taxon>Deltaproteobacteria</taxon>
        <taxon>Candidatus Zymogenia</taxon>
        <taxon>Candidatus Zymogeniales</taxon>
        <taxon>Candidatus Zymogenaceae</taxon>
        <taxon>Candidatus Zymogenus</taxon>
    </lineage>
</organism>
<evidence type="ECO:0000256" key="5">
    <source>
        <dbReference type="ARBA" id="ARBA00023211"/>
    </source>
</evidence>
<comment type="cofactor">
    <cofactor evidence="10">
        <name>NAD(+)</name>
        <dbReference type="ChEBI" id="CHEBI:57540"/>
    </cofactor>
    <text evidence="10">Binds 1 NAD(+) per subunit.</text>
</comment>
<evidence type="ECO:0000256" key="1">
    <source>
        <dbReference type="ARBA" id="ARBA00010141"/>
    </source>
</evidence>
<keyword evidence="4 10" id="KW-0520">NAD</keyword>
<name>A0A9D8KJ42_9DELT</name>
<dbReference type="PANTHER" id="PTHR32092">
    <property type="entry name" value="6-PHOSPHO-BETA-GLUCOSIDASE-RELATED"/>
    <property type="match status" value="1"/>
</dbReference>
<dbReference type="NCBIfam" id="NF011657">
    <property type="entry name" value="PRK15076.1"/>
    <property type="match status" value="1"/>
</dbReference>
<keyword evidence="8" id="KW-0170">Cobalt</keyword>
<evidence type="ECO:0000256" key="6">
    <source>
        <dbReference type="ARBA" id="ARBA00023295"/>
    </source>
</evidence>
<keyword evidence="5 8" id="KW-0464">Manganese</keyword>
<dbReference type="Pfam" id="PF02056">
    <property type="entry name" value="Glyco_hydro_4"/>
    <property type="match status" value="1"/>
</dbReference>
<dbReference type="GO" id="GO:0046872">
    <property type="term" value="F:metal ion binding"/>
    <property type="evidence" value="ECO:0007669"/>
    <property type="project" value="UniProtKB-KW"/>
</dbReference>
<dbReference type="Proteomes" id="UP000809273">
    <property type="component" value="Unassembled WGS sequence"/>
</dbReference>
<evidence type="ECO:0000256" key="9">
    <source>
        <dbReference type="PIRSR" id="PIRSR601088-4"/>
    </source>
</evidence>
<gene>
    <name evidence="12" type="primary">melA</name>
    <name evidence="12" type="ORF">JW984_15430</name>
</gene>
<keyword evidence="3 10" id="KW-0378">Hydrolase</keyword>
<feature type="site" description="Increases basicity of active site Tyr" evidence="9">
    <location>
        <position position="109"/>
    </location>
</feature>
<comment type="similarity">
    <text evidence="1 10">Belongs to the glycosyl hydrolase 4 family.</text>
</comment>
<evidence type="ECO:0000256" key="2">
    <source>
        <dbReference type="ARBA" id="ARBA00022723"/>
    </source>
</evidence>
<dbReference type="SUPFAM" id="SSF51735">
    <property type="entry name" value="NAD(P)-binding Rossmann-fold domains"/>
    <property type="match status" value="1"/>
</dbReference>
<keyword evidence="8" id="KW-0408">Iron</keyword>
<dbReference type="CDD" id="cd05297">
    <property type="entry name" value="GH4_alpha_glucosidase_galactosidase"/>
    <property type="match status" value="1"/>
</dbReference>
<reference evidence="12" key="1">
    <citation type="journal article" date="2021" name="Environ. Microbiol.">
        <title>Genomic characterization of three novel Desulfobacterota classes expand the metabolic and phylogenetic diversity of the phylum.</title>
        <authorList>
            <person name="Murphy C.L."/>
            <person name="Biggerstaff J."/>
            <person name="Eichhorn A."/>
            <person name="Ewing E."/>
            <person name="Shahan R."/>
            <person name="Soriano D."/>
            <person name="Stewart S."/>
            <person name="VanMol K."/>
            <person name="Walker R."/>
            <person name="Walters P."/>
            <person name="Elshahed M.S."/>
            <person name="Youssef N.H."/>
        </authorList>
    </citation>
    <scope>NUCLEOTIDE SEQUENCE</scope>
    <source>
        <strain evidence="12">Zod_Metabat.24</strain>
    </source>
</reference>
<evidence type="ECO:0000256" key="7">
    <source>
        <dbReference type="PIRSR" id="PIRSR601088-2"/>
    </source>
</evidence>
<dbReference type="InterPro" id="IPR022616">
    <property type="entry name" value="Glyco_hydro_4_C"/>
</dbReference>
<dbReference type="GO" id="GO:0004557">
    <property type="term" value="F:alpha-galactosidase activity"/>
    <property type="evidence" value="ECO:0007669"/>
    <property type="project" value="UniProtKB-EC"/>
</dbReference>
<feature type="binding site" evidence="8">
    <location>
        <position position="168"/>
    </location>
    <ligand>
        <name>Mn(2+)</name>
        <dbReference type="ChEBI" id="CHEBI:29035"/>
    </ligand>
</feature>